<protein>
    <submittedName>
        <fullName evidence="3">Uncharacterized protein</fullName>
    </submittedName>
</protein>
<evidence type="ECO:0000313" key="3">
    <source>
        <dbReference type="WBParaSite" id="nRc.2.0.1.t04347-RA"/>
    </source>
</evidence>
<reference evidence="3" key="1">
    <citation type="submission" date="2022-11" db="UniProtKB">
        <authorList>
            <consortium name="WormBaseParasite"/>
        </authorList>
    </citation>
    <scope>IDENTIFICATION</scope>
</reference>
<name>A0A915HSJ2_ROMCU</name>
<dbReference type="AlphaFoldDB" id="A0A915HSJ2"/>
<feature type="region of interest" description="Disordered" evidence="1">
    <location>
        <begin position="1"/>
        <end position="25"/>
    </location>
</feature>
<dbReference type="Proteomes" id="UP000887565">
    <property type="component" value="Unplaced"/>
</dbReference>
<sequence>MGRIDFFGDSGSRSGSENDQRNSLTRGVMHNGILDNWLGRESFSAFSSITQVNEEMCDHVTKAMRCDSQICQSCG</sequence>
<evidence type="ECO:0000256" key="1">
    <source>
        <dbReference type="SAM" id="MobiDB-lite"/>
    </source>
</evidence>
<organism evidence="2 3">
    <name type="scientific">Romanomermis culicivorax</name>
    <name type="common">Nematode worm</name>
    <dbReference type="NCBI Taxonomy" id="13658"/>
    <lineage>
        <taxon>Eukaryota</taxon>
        <taxon>Metazoa</taxon>
        <taxon>Ecdysozoa</taxon>
        <taxon>Nematoda</taxon>
        <taxon>Enoplea</taxon>
        <taxon>Dorylaimia</taxon>
        <taxon>Mermithida</taxon>
        <taxon>Mermithoidea</taxon>
        <taxon>Mermithidae</taxon>
        <taxon>Romanomermis</taxon>
    </lineage>
</organism>
<proteinExistence type="predicted"/>
<accession>A0A915HSJ2</accession>
<feature type="compositionally biased region" description="Low complexity" evidence="1">
    <location>
        <begin position="1"/>
        <end position="15"/>
    </location>
</feature>
<dbReference type="WBParaSite" id="nRc.2.0.1.t04347-RA">
    <property type="protein sequence ID" value="nRc.2.0.1.t04347-RA"/>
    <property type="gene ID" value="nRc.2.0.1.g04347"/>
</dbReference>
<keyword evidence="2" id="KW-1185">Reference proteome</keyword>
<evidence type="ECO:0000313" key="2">
    <source>
        <dbReference type="Proteomes" id="UP000887565"/>
    </source>
</evidence>